<sequence>MVMKRFNVSFLNTVGDDSSNLSGEYSLIDSFSPVVIPYNAISRISKFSNRALGKAALCFSILANLVDCADAETISELRWELLKSRACALIFLQSRADESFRLFQNSSHAYYLSIDVIPALKSVLGDSEKFSRDSTDDHQAGLIIAQLKSSFYWLLNQFAVRISFAKRILQVNIDSDFSYGSALRRMNVYSADINYCPNLYDYFNDTVPTSISEAITSTVDPISRFGLDTSTTDPIMDLSVIFFATMLIFTFMFLLLRCKRSRLKIFGVANRAVRVLSRKIVTEAKIP</sequence>
<evidence type="ECO:0000313" key="2">
    <source>
        <dbReference type="EMBL" id="CUT18223.1"/>
    </source>
</evidence>
<reference evidence="3" key="1">
    <citation type="submission" date="2015-11" db="EMBL/GenBank/DDBJ databases">
        <authorList>
            <person name="Seth-Smith H.M.B."/>
        </authorList>
    </citation>
    <scope>NUCLEOTIDE SEQUENCE [LARGE SCALE GENOMIC DNA]</scope>
    <source>
        <strain evidence="3">2013Ark11</strain>
    </source>
</reference>
<proteinExistence type="predicted"/>
<evidence type="ECO:0000313" key="3">
    <source>
        <dbReference type="Proteomes" id="UP000198651"/>
    </source>
</evidence>
<evidence type="ECO:0000256" key="1">
    <source>
        <dbReference type="SAM" id="Phobius"/>
    </source>
</evidence>
<dbReference type="EMBL" id="LN906597">
    <property type="protein sequence ID" value="CUT18223.1"/>
    <property type="molecule type" value="Genomic_DNA"/>
</dbReference>
<keyword evidence="1" id="KW-0812">Transmembrane</keyword>
<keyword evidence="1" id="KW-1133">Transmembrane helix</keyword>
<gene>
    <name evidence="2" type="ORF">Ark11_1424</name>
</gene>
<dbReference type="Proteomes" id="UP000198651">
    <property type="component" value="Chromosome I"/>
</dbReference>
<dbReference type="OrthoDB" id="9875380at2"/>
<keyword evidence="3" id="KW-1185">Reference proteome</keyword>
<keyword evidence="1" id="KW-0472">Membrane</keyword>
<feature type="transmembrane region" description="Helical" evidence="1">
    <location>
        <begin position="238"/>
        <end position="256"/>
    </location>
</feature>
<protein>
    <submittedName>
        <fullName evidence="2">Putative membrane protein</fullName>
    </submittedName>
</protein>
<dbReference type="AlphaFoldDB" id="A0A0S4M565"/>
<name>A0A0S4M565_9BURK</name>
<accession>A0A0S4M565</accession>
<dbReference type="RefSeq" id="WP_092343370.1">
    <property type="nucleotide sequence ID" value="NZ_LN906597.1"/>
</dbReference>
<organism evidence="2 3">
    <name type="scientific">Candidatus Ichthyocystis hellenicum</name>
    <dbReference type="NCBI Taxonomy" id="1561003"/>
    <lineage>
        <taxon>Bacteria</taxon>
        <taxon>Pseudomonadati</taxon>
        <taxon>Pseudomonadota</taxon>
        <taxon>Betaproteobacteria</taxon>
        <taxon>Burkholderiales</taxon>
        <taxon>Candidatus Ichthyocystis</taxon>
    </lineage>
</organism>